<dbReference type="EMBL" id="RCNU01000005">
    <property type="protein sequence ID" value="RWQ95759.1"/>
    <property type="molecule type" value="Genomic_DNA"/>
</dbReference>
<evidence type="ECO:0000313" key="3">
    <source>
        <dbReference type="Proteomes" id="UP000283841"/>
    </source>
</evidence>
<dbReference type="AlphaFoldDB" id="A0A443HV92"/>
<organism evidence="2 3">
    <name type="scientific">Byssochlamys spectabilis</name>
    <name type="common">Paecilomyces variotii</name>
    <dbReference type="NCBI Taxonomy" id="264951"/>
    <lineage>
        <taxon>Eukaryota</taxon>
        <taxon>Fungi</taxon>
        <taxon>Dikarya</taxon>
        <taxon>Ascomycota</taxon>
        <taxon>Pezizomycotina</taxon>
        <taxon>Eurotiomycetes</taxon>
        <taxon>Eurotiomycetidae</taxon>
        <taxon>Eurotiales</taxon>
        <taxon>Thermoascaceae</taxon>
        <taxon>Paecilomyces</taxon>
    </lineage>
</organism>
<comment type="caution">
    <text evidence="2">The sequence shown here is derived from an EMBL/GenBank/DDBJ whole genome shotgun (WGS) entry which is preliminary data.</text>
</comment>
<feature type="region of interest" description="Disordered" evidence="1">
    <location>
        <begin position="1"/>
        <end position="53"/>
    </location>
</feature>
<proteinExistence type="predicted"/>
<gene>
    <name evidence="2" type="ORF">C8Q69DRAFT_527878</name>
</gene>
<dbReference type="VEuPathDB" id="FungiDB:C8Q69DRAFT_527878"/>
<dbReference type="RefSeq" id="XP_028485404.1">
    <property type="nucleotide sequence ID" value="XM_028633662.1"/>
</dbReference>
<dbReference type="Proteomes" id="UP000283841">
    <property type="component" value="Unassembled WGS sequence"/>
</dbReference>
<protein>
    <submittedName>
        <fullName evidence="2">Uncharacterized protein</fullName>
    </submittedName>
</protein>
<sequence>MAKRISKAIDTSVSQTHQHETLEDNNSIAHQEPPPYSSPVAARPSPSGNQQRSIRCLSNIPSLPNLDYSKYQIPECTVSKDGTITTNYRPLCSDATALAQFIREQAALPPLPYIRIVGIPPGTSQPDFDVRINMLRYFLPTRSSTGWNYLKLVEDGQLAFRGKNTQTTTPNTKNGIEDWAKRFCAEKSSLKTFTLERHITNWDTSYIEGQIRSLVAATGYTNHVLVTFPVRYSKITVQPRGEGFIATLFSPILEKKRYEVARAVWPYATLPPGIDAEDTGRSCAVQTEETWWREWKDVLNLAIVTRRNGWVSLDDMLEFQMRPTEPQIPKNPWGYQ</sequence>
<keyword evidence="3" id="KW-1185">Reference proteome</keyword>
<accession>A0A443HV92</accession>
<evidence type="ECO:0000256" key="1">
    <source>
        <dbReference type="SAM" id="MobiDB-lite"/>
    </source>
</evidence>
<reference evidence="2 3" key="1">
    <citation type="journal article" date="2018" name="Front. Microbiol.">
        <title>Genomic and genetic insights into a cosmopolitan fungus, Paecilomyces variotii (Eurotiales).</title>
        <authorList>
            <person name="Urquhart A.S."/>
            <person name="Mondo S.J."/>
            <person name="Makela M.R."/>
            <person name="Hane J.K."/>
            <person name="Wiebenga A."/>
            <person name="He G."/>
            <person name="Mihaltcheva S."/>
            <person name="Pangilinan J."/>
            <person name="Lipzen A."/>
            <person name="Barry K."/>
            <person name="de Vries R.P."/>
            <person name="Grigoriev I.V."/>
            <person name="Idnurm A."/>
        </authorList>
    </citation>
    <scope>NUCLEOTIDE SEQUENCE [LARGE SCALE GENOMIC DNA]</scope>
    <source>
        <strain evidence="2 3">CBS 101075</strain>
    </source>
</reference>
<evidence type="ECO:0000313" key="2">
    <source>
        <dbReference type="EMBL" id="RWQ95759.1"/>
    </source>
</evidence>
<name>A0A443HV92_BYSSP</name>
<dbReference type="PANTHER" id="PTHR37848:SF1">
    <property type="entry name" value="SUN DOMAIN-CONTAINING PROTEIN"/>
    <property type="match status" value="1"/>
</dbReference>
<dbReference type="GeneID" id="39602939"/>
<dbReference type="PANTHER" id="PTHR37848">
    <property type="entry name" value="EXPRESSED PROTEIN"/>
    <property type="match status" value="1"/>
</dbReference>